<evidence type="ECO:0000313" key="6">
    <source>
        <dbReference type="EMBL" id="KAH8378389.1"/>
    </source>
</evidence>
<feature type="non-terminal residue" evidence="6">
    <location>
        <position position="1"/>
    </location>
</feature>
<feature type="non-terminal residue" evidence="6">
    <location>
        <position position="398"/>
    </location>
</feature>
<evidence type="ECO:0000256" key="3">
    <source>
        <dbReference type="ARBA" id="ARBA00023069"/>
    </source>
</evidence>
<comment type="subcellular location">
    <subcellularLocation>
        <location evidence="1">Cell projection</location>
        <location evidence="1">Cilium</location>
    </subcellularLocation>
</comment>
<dbReference type="InterPro" id="IPR019530">
    <property type="entry name" value="Intra-flagellar_transport_57"/>
</dbReference>
<evidence type="ECO:0000256" key="4">
    <source>
        <dbReference type="ARBA" id="ARBA00023273"/>
    </source>
</evidence>
<dbReference type="GO" id="GO:0042073">
    <property type="term" value="P:intraciliary transport"/>
    <property type="evidence" value="ECO:0007669"/>
    <property type="project" value="TreeGrafter"/>
</dbReference>
<dbReference type="GO" id="GO:0030992">
    <property type="term" value="C:intraciliary transport particle B"/>
    <property type="evidence" value="ECO:0007669"/>
    <property type="project" value="TreeGrafter"/>
</dbReference>
<comment type="caution">
    <text evidence="6">The sequence shown here is derived from an EMBL/GenBank/DDBJ whole genome shotgun (WGS) entry which is preliminary data.</text>
</comment>
<accession>A0AAD4PNU2</accession>
<dbReference type="Pfam" id="PF10498">
    <property type="entry name" value="IFT57"/>
    <property type="match status" value="1"/>
</dbReference>
<dbReference type="Proteomes" id="UP001200034">
    <property type="component" value="Unassembled WGS sequence"/>
</dbReference>
<dbReference type="GO" id="GO:1905515">
    <property type="term" value="P:non-motile cilium assembly"/>
    <property type="evidence" value="ECO:0007669"/>
    <property type="project" value="TreeGrafter"/>
</dbReference>
<dbReference type="AlphaFoldDB" id="A0AAD4PNU2"/>
<reference evidence="6" key="1">
    <citation type="journal article" date="2021" name="Mol. Ecol. Resour.">
        <title>Phylogenomic analyses of the genus Drosophila reveals genomic signals of climate adaptation.</title>
        <authorList>
            <person name="Li F."/>
            <person name="Rane R.V."/>
            <person name="Luria V."/>
            <person name="Xiong Z."/>
            <person name="Chen J."/>
            <person name="Li Z."/>
            <person name="Catullo R.A."/>
            <person name="Griffin P.C."/>
            <person name="Schiffer M."/>
            <person name="Pearce S."/>
            <person name="Lee S.F."/>
            <person name="McElroy K."/>
            <person name="Stocker A."/>
            <person name="Shirriffs J."/>
            <person name="Cockerell F."/>
            <person name="Coppin C."/>
            <person name="Sgro C.M."/>
            <person name="Karger A."/>
            <person name="Cain J.W."/>
            <person name="Weber J.A."/>
            <person name="Santpere G."/>
            <person name="Kirschner M.W."/>
            <person name="Hoffmann A.A."/>
            <person name="Oakeshott J.G."/>
            <person name="Zhang G."/>
        </authorList>
    </citation>
    <scope>NUCLEOTIDE SEQUENCE</scope>
    <source>
        <strain evidence="6">BGI-SZ-2011g</strain>
    </source>
</reference>
<keyword evidence="7" id="KW-1185">Reference proteome</keyword>
<proteinExistence type="inferred from homology"/>
<evidence type="ECO:0000256" key="2">
    <source>
        <dbReference type="ARBA" id="ARBA00009415"/>
    </source>
</evidence>
<evidence type="ECO:0000313" key="7">
    <source>
        <dbReference type="Proteomes" id="UP001200034"/>
    </source>
</evidence>
<protein>
    <recommendedName>
        <fullName evidence="8">Intraflagellar transport protein 57 homolog</fullName>
    </recommendedName>
</protein>
<dbReference type="EMBL" id="JAJJHW010001127">
    <property type="protein sequence ID" value="KAH8378389.1"/>
    <property type="molecule type" value="Genomic_DNA"/>
</dbReference>
<name>A0AAD4PNU2_9MUSC</name>
<dbReference type="GO" id="GO:0005794">
    <property type="term" value="C:Golgi apparatus"/>
    <property type="evidence" value="ECO:0007669"/>
    <property type="project" value="TreeGrafter"/>
</dbReference>
<comment type="similarity">
    <text evidence="2">Belongs to the IFT57 family.</text>
</comment>
<feature type="coiled-coil region" evidence="5">
    <location>
        <begin position="314"/>
        <end position="375"/>
    </location>
</feature>
<dbReference type="GO" id="GO:0005929">
    <property type="term" value="C:cilium"/>
    <property type="evidence" value="ECO:0007669"/>
    <property type="project" value="UniProtKB-SubCell"/>
</dbReference>
<dbReference type="GO" id="GO:0005815">
    <property type="term" value="C:microtubule organizing center"/>
    <property type="evidence" value="ECO:0007669"/>
    <property type="project" value="TreeGrafter"/>
</dbReference>
<evidence type="ECO:0000256" key="5">
    <source>
        <dbReference type="SAM" id="Coils"/>
    </source>
</evidence>
<evidence type="ECO:0008006" key="8">
    <source>
        <dbReference type="Google" id="ProtNLM"/>
    </source>
</evidence>
<organism evidence="6 7">
    <name type="scientific">Drosophila rubida</name>
    <dbReference type="NCBI Taxonomy" id="30044"/>
    <lineage>
        <taxon>Eukaryota</taxon>
        <taxon>Metazoa</taxon>
        <taxon>Ecdysozoa</taxon>
        <taxon>Arthropoda</taxon>
        <taxon>Hexapoda</taxon>
        <taxon>Insecta</taxon>
        <taxon>Pterygota</taxon>
        <taxon>Neoptera</taxon>
        <taxon>Endopterygota</taxon>
        <taxon>Diptera</taxon>
        <taxon>Brachycera</taxon>
        <taxon>Muscomorpha</taxon>
        <taxon>Ephydroidea</taxon>
        <taxon>Drosophilidae</taxon>
        <taxon>Drosophila</taxon>
    </lineage>
</organism>
<dbReference type="PANTHER" id="PTHR16011">
    <property type="entry name" value="IFT57/HIPPI"/>
    <property type="match status" value="1"/>
</dbReference>
<evidence type="ECO:0000256" key="1">
    <source>
        <dbReference type="ARBA" id="ARBA00004138"/>
    </source>
</evidence>
<keyword evidence="5" id="KW-0175">Coiled coil</keyword>
<sequence>KMQEDAAEKSQQLQNFQSDDLLEKLKLLNYEKHLLREYKLKPLSRFYFVKATNPGEQFFMFTLICWWLCKKLGKDMERPQEFDDPNTVIAKIIQMLEEIDVPIDFAPNKLIRGAGPICLMVLDVLATQALKVTKVNYQRLHIAQEEEFVGDYLEDNAEIILEKLEDEQNATALSDDSDMELEAHNFKQLNWLNRQKRNLSDMATDEQNRELTARLSDHQEWRLELERVLQQLKVFVKADARDWRTHISQMEALNAGIANVAEPTLAQLKKLHSEFTFSLEKVESREKHLNNELQPLIQQYKELSIELSTVQYAQTQLQADMDKQMNQLSEVMAEQELKKEEMERRGQVMSDGSSVQQIKKAIVKLKDDIAQLNLEVALLVHAYDQDTVRQTLGVLDQP</sequence>
<gene>
    <name evidence="6" type="ORF">KR093_011101</name>
</gene>
<dbReference type="PANTHER" id="PTHR16011:SF0">
    <property type="entry name" value="INTRAFLAGELLAR TRANSPORT PROTEIN 57 HOMOLOG"/>
    <property type="match status" value="1"/>
</dbReference>
<keyword evidence="4" id="KW-0966">Cell projection</keyword>
<keyword evidence="3" id="KW-0969">Cilium</keyword>